<keyword evidence="1 5" id="KW-0963">Cytoplasm</keyword>
<comment type="function">
    <text evidence="5">Cell division factor that enhances FtsZ-ring assembly. Directly interacts with FtsZ and promotes bundling of FtsZ protofilaments, with a reduction in FtsZ GTPase activity.</text>
</comment>
<accession>G2E010</accession>
<dbReference type="InterPro" id="IPR009777">
    <property type="entry name" value="ZapD"/>
</dbReference>
<keyword evidence="3 5" id="KW-0717">Septation</keyword>
<gene>
    <name evidence="5" type="primary">zapD</name>
    <name evidence="6" type="ORF">ThidrDRAFT_1623</name>
</gene>
<dbReference type="Gene3D" id="1.10.3900.10">
    <property type="entry name" value="YacF-like"/>
    <property type="match status" value="1"/>
</dbReference>
<dbReference type="AlphaFoldDB" id="G2E010"/>
<dbReference type="GO" id="GO:0005737">
    <property type="term" value="C:cytoplasm"/>
    <property type="evidence" value="ECO:0007669"/>
    <property type="project" value="UniProtKB-SubCell"/>
</dbReference>
<evidence type="ECO:0000256" key="1">
    <source>
        <dbReference type="ARBA" id="ARBA00022490"/>
    </source>
</evidence>
<evidence type="ECO:0000256" key="5">
    <source>
        <dbReference type="HAMAP-Rule" id="MF_01092"/>
    </source>
</evidence>
<keyword evidence="7" id="KW-1185">Reference proteome</keyword>
<evidence type="ECO:0000256" key="2">
    <source>
        <dbReference type="ARBA" id="ARBA00022618"/>
    </source>
</evidence>
<dbReference type="Pfam" id="PF07072">
    <property type="entry name" value="ZapD"/>
    <property type="match status" value="1"/>
</dbReference>
<comment type="subunit">
    <text evidence="5">Interacts with FtsZ.</text>
</comment>
<evidence type="ECO:0000313" key="7">
    <source>
        <dbReference type="Proteomes" id="UP000004200"/>
    </source>
</evidence>
<comment type="subcellular location">
    <subcellularLocation>
        <location evidence="5">Cytoplasm</location>
    </subcellularLocation>
    <text evidence="5">Localizes to mid-cell in an FtsZ-dependent manner.</text>
</comment>
<name>G2E010_9GAMM</name>
<dbReference type="PATRIC" id="fig|765913.3.peg.1647"/>
<evidence type="ECO:0000256" key="3">
    <source>
        <dbReference type="ARBA" id="ARBA00023210"/>
    </source>
</evidence>
<proteinExistence type="inferred from homology"/>
<dbReference type="Gene3D" id="2.60.440.10">
    <property type="entry name" value="YacF-like domains"/>
    <property type="match status" value="1"/>
</dbReference>
<keyword evidence="2 5" id="KW-0132">Cell division</keyword>
<comment type="caution">
    <text evidence="6">The sequence shown here is derived from an EMBL/GenBank/DDBJ whole genome shotgun (WGS) entry which is preliminary data.</text>
</comment>
<dbReference type="NCBIfam" id="NF003656">
    <property type="entry name" value="PRK05287.1-4"/>
    <property type="match status" value="1"/>
</dbReference>
<dbReference type="Proteomes" id="UP000004200">
    <property type="component" value="Unassembled WGS sequence"/>
</dbReference>
<protein>
    <recommendedName>
        <fullName evidence="5">Cell division protein ZapD</fullName>
    </recommendedName>
    <alternativeName>
        <fullName evidence="5">Z ring-associated protein D</fullName>
    </alternativeName>
</protein>
<dbReference type="InterPro" id="IPR027462">
    <property type="entry name" value="ZapD_C"/>
</dbReference>
<dbReference type="PANTHER" id="PTHR39455:SF1">
    <property type="entry name" value="CELL DIVISION PROTEIN ZAPD"/>
    <property type="match status" value="1"/>
</dbReference>
<evidence type="ECO:0000313" key="6">
    <source>
        <dbReference type="EMBL" id="EGV32049.1"/>
    </source>
</evidence>
<dbReference type="OrthoDB" id="5294622at2"/>
<dbReference type="EMBL" id="AFWT01000009">
    <property type="protein sequence ID" value="EGV32049.1"/>
    <property type="molecule type" value="Genomic_DNA"/>
</dbReference>
<reference evidence="6 7" key="1">
    <citation type="submission" date="2011-06" db="EMBL/GenBank/DDBJ databases">
        <title>The draft genome of Thiorhodococcus drewsii AZ1.</title>
        <authorList>
            <consortium name="US DOE Joint Genome Institute (JGI-PGF)"/>
            <person name="Lucas S."/>
            <person name="Han J."/>
            <person name="Lapidus A."/>
            <person name="Cheng J.-F."/>
            <person name="Goodwin L."/>
            <person name="Pitluck S."/>
            <person name="Peters L."/>
            <person name="Land M.L."/>
            <person name="Hauser L."/>
            <person name="Vogl K."/>
            <person name="Liu Z."/>
            <person name="Imhoff J."/>
            <person name="Thiel V."/>
            <person name="Frigaard N.-U."/>
            <person name="Bryant D.A."/>
            <person name="Woyke T.J."/>
        </authorList>
    </citation>
    <scope>NUCLEOTIDE SEQUENCE [LARGE SCALE GENOMIC DNA]</scope>
    <source>
        <strain evidence="6 7">AZ1</strain>
    </source>
</reference>
<dbReference type="STRING" id="765913.ThidrDRAFT_1623"/>
<evidence type="ECO:0000256" key="4">
    <source>
        <dbReference type="ARBA" id="ARBA00023306"/>
    </source>
</evidence>
<dbReference type="GO" id="GO:0032153">
    <property type="term" value="C:cell division site"/>
    <property type="evidence" value="ECO:0007669"/>
    <property type="project" value="TreeGrafter"/>
</dbReference>
<dbReference type="SUPFAM" id="SSF160950">
    <property type="entry name" value="YacF-like"/>
    <property type="match status" value="1"/>
</dbReference>
<dbReference type="InterPro" id="IPR036268">
    <property type="entry name" value="ZapD_sf"/>
</dbReference>
<keyword evidence="4 5" id="KW-0131">Cell cycle</keyword>
<organism evidence="6 7">
    <name type="scientific">Thiorhodococcus drewsii AZ1</name>
    <dbReference type="NCBI Taxonomy" id="765913"/>
    <lineage>
        <taxon>Bacteria</taxon>
        <taxon>Pseudomonadati</taxon>
        <taxon>Pseudomonadota</taxon>
        <taxon>Gammaproteobacteria</taxon>
        <taxon>Chromatiales</taxon>
        <taxon>Chromatiaceae</taxon>
        <taxon>Thiorhodococcus</taxon>
    </lineage>
</organism>
<sequence>MGCSSRPIREKAVSTLITYEHPLNERIRTFLRLEHQFGQLDHFIHQEDPKATRAAIAALLEIISITARADVKNDILKELDRHLGTLSGMTNQRGIDPEALEQLLTDMRRAIEAIQNIPGPIGHTSREDDFLKGIAQRSSIPGATCSFDLPHFHHWLTQPSEVHQERFGNWLHDLRPAMDGIQLILMLIRSSGTSRRILAEGGFFQEALDAQLPAQILRVGVDAETGIFPEISGHKNRFSIRFMNAEPRGRASQHNEDVNFRLTCCVF</sequence>
<dbReference type="eggNOG" id="COG4582">
    <property type="taxonomic scope" value="Bacteria"/>
</dbReference>
<dbReference type="GO" id="GO:0000917">
    <property type="term" value="P:division septum assembly"/>
    <property type="evidence" value="ECO:0007669"/>
    <property type="project" value="UniProtKB-KW"/>
</dbReference>
<dbReference type="PANTHER" id="PTHR39455">
    <property type="entry name" value="CELL DIVISION PROTEIN ZAPD"/>
    <property type="match status" value="1"/>
</dbReference>
<comment type="similarity">
    <text evidence="5">Belongs to the ZapD family.</text>
</comment>
<dbReference type="GO" id="GO:0043093">
    <property type="term" value="P:FtsZ-dependent cytokinesis"/>
    <property type="evidence" value="ECO:0007669"/>
    <property type="project" value="UniProtKB-UniRule"/>
</dbReference>
<dbReference type="HAMAP" id="MF_01092">
    <property type="entry name" value="ZapD"/>
    <property type="match status" value="1"/>
</dbReference>